<organism evidence="4 5">
    <name type="scientific">Halarchaeum acidiphilum MH1-52-1</name>
    <dbReference type="NCBI Taxonomy" id="1261545"/>
    <lineage>
        <taxon>Archaea</taxon>
        <taxon>Methanobacteriati</taxon>
        <taxon>Methanobacteriota</taxon>
        <taxon>Stenosarchaea group</taxon>
        <taxon>Halobacteria</taxon>
        <taxon>Halobacteriales</taxon>
        <taxon>Halobacteriaceae</taxon>
    </lineage>
</organism>
<evidence type="ECO:0000256" key="1">
    <source>
        <dbReference type="ARBA" id="ARBA00022729"/>
    </source>
</evidence>
<evidence type="ECO:0000256" key="2">
    <source>
        <dbReference type="SAM" id="MobiDB-lite"/>
    </source>
</evidence>
<dbReference type="OrthoDB" id="305188at2157"/>
<dbReference type="AlphaFoldDB" id="U2YF62"/>
<dbReference type="EMBL" id="BATA01000028">
    <property type="protein sequence ID" value="GAD52601.1"/>
    <property type="molecule type" value="Genomic_DNA"/>
</dbReference>
<keyword evidence="3" id="KW-1133">Transmembrane helix</keyword>
<feature type="compositionally biased region" description="Low complexity" evidence="2">
    <location>
        <begin position="37"/>
        <end position="58"/>
    </location>
</feature>
<dbReference type="InterPro" id="IPR026045">
    <property type="entry name" value="Ferric-bd"/>
</dbReference>
<evidence type="ECO:0000256" key="3">
    <source>
        <dbReference type="SAM" id="Phobius"/>
    </source>
</evidence>
<evidence type="ECO:0000313" key="4">
    <source>
        <dbReference type="EMBL" id="GAD52601.1"/>
    </source>
</evidence>
<feature type="region of interest" description="Disordered" evidence="2">
    <location>
        <begin position="35"/>
        <end position="81"/>
    </location>
</feature>
<protein>
    <submittedName>
        <fullName evidence="4">Ferric iron ABC transporter, iron-binding protein</fullName>
    </submittedName>
</protein>
<name>U2YF62_9EURY</name>
<comment type="caution">
    <text evidence="4">The sequence shown here is derived from an EMBL/GenBank/DDBJ whole genome shotgun (WGS) entry which is preliminary data.</text>
</comment>
<proteinExistence type="predicted"/>
<evidence type="ECO:0000313" key="5">
    <source>
        <dbReference type="Proteomes" id="UP000016986"/>
    </source>
</evidence>
<dbReference type="eggNOG" id="arCOG00227">
    <property type="taxonomic scope" value="Archaea"/>
</dbReference>
<keyword evidence="3" id="KW-0472">Membrane</keyword>
<accession>U2YF62</accession>
<dbReference type="Proteomes" id="UP000016986">
    <property type="component" value="Unassembled WGS sequence"/>
</dbReference>
<reference evidence="4 5" key="1">
    <citation type="submission" date="2013-09" db="EMBL/GenBank/DDBJ databases">
        <title>Whole genome sequencing of Halarchaeum acidiphilum strain MH1-52-1.</title>
        <authorList>
            <person name="Shimane Y."/>
            <person name="Minegishi H."/>
            <person name="Nishi S."/>
            <person name="Echigo A."/>
            <person name="Shuto A."/>
            <person name="Konishi M."/>
            <person name="Ito T."/>
            <person name="Ohkuma M."/>
            <person name="Ohta Y."/>
            <person name="Nagano Y."/>
            <person name="Tsubouchi T."/>
            <person name="Mori K."/>
            <person name="Usui K."/>
            <person name="Kamekura M."/>
            <person name="Usami R."/>
            <person name="Takaki Y."/>
            <person name="Hatada Y."/>
        </authorList>
    </citation>
    <scope>NUCLEOTIDE SEQUENCE [LARGE SCALE GENOMIC DNA]</scope>
    <source>
        <strain evidence="4 5">JCM 16109</strain>
    </source>
</reference>
<dbReference type="PANTHER" id="PTHR30006">
    <property type="entry name" value="THIAMINE-BINDING PERIPLASMIC PROTEIN-RELATED"/>
    <property type="match status" value="1"/>
</dbReference>
<dbReference type="Pfam" id="PF13416">
    <property type="entry name" value="SBP_bac_8"/>
    <property type="match status" value="1"/>
</dbReference>
<dbReference type="PANTHER" id="PTHR30006:SF24">
    <property type="entry name" value="SLL0237 PROTEIN"/>
    <property type="match status" value="1"/>
</dbReference>
<gene>
    <name evidence="4" type="ORF">MBEHAL_1361</name>
</gene>
<dbReference type="PIRSF" id="PIRSF002825">
    <property type="entry name" value="CfbpA"/>
    <property type="match status" value="1"/>
</dbReference>
<dbReference type="RefSeq" id="WP_020221852.1">
    <property type="nucleotide sequence ID" value="NZ_BANO01000113.1"/>
</dbReference>
<dbReference type="InterPro" id="IPR006059">
    <property type="entry name" value="SBP"/>
</dbReference>
<feature type="transmembrane region" description="Helical" evidence="3">
    <location>
        <begin position="12"/>
        <end position="31"/>
    </location>
</feature>
<keyword evidence="1" id="KW-0732">Signal</keyword>
<dbReference type="SUPFAM" id="SSF53850">
    <property type="entry name" value="Periplasmic binding protein-like II"/>
    <property type="match status" value="1"/>
</dbReference>
<sequence length="400" mass="42569">MGDRDTPTRRQFLAAGSVIGTAALAGCNGIFSGGGEETTSSTTSTGTTSTGTTSTSTSRDVDISNWRGSSPLVQDRPMPGGPSITEMPDLEGELTLYIGGGEGGLYQQLATLLQKHYPDFTVHTRYSAANQVLTEGQNGQVRADVFWANDAGSLGVVEDADLAASLDGDTTDLVPSRYHTDAWTGVAGRARAIPYNTKQFSESDVPDSIDAFTDTADLDAKMGWAPSYPAFQSFVTAMRVLEGEDATRSWLNGMQERGHGGMSQYKNEWYVSNAVADGEIGAGIANHYYTIRVISSRPNAPIDLAFTKNDAGALVDVAGAEVMKDTSNPELAQNFVHHLLSAEAQEFLATWSFAYPMIGGVDPVEQLPALSALNPPDLDLTKLANVQPTLDLLRQTGVLS</sequence>
<keyword evidence="3" id="KW-0812">Transmembrane</keyword>
<keyword evidence="5" id="KW-1185">Reference proteome</keyword>
<dbReference type="Gene3D" id="3.40.190.10">
    <property type="entry name" value="Periplasmic binding protein-like II"/>
    <property type="match status" value="2"/>
</dbReference>
<dbReference type="PROSITE" id="PS51257">
    <property type="entry name" value="PROKAR_LIPOPROTEIN"/>
    <property type="match status" value="1"/>
</dbReference>